<dbReference type="GO" id="GO:0008270">
    <property type="term" value="F:zinc ion binding"/>
    <property type="evidence" value="ECO:0007669"/>
    <property type="project" value="InterPro"/>
</dbReference>
<dbReference type="InterPro" id="IPR050821">
    <property type="entry name" value="Cytosolic_carboxypeptidase"/>
</dbReference>
<evidence type="ECO:0000313" key="6">
    <source>
        <dbReference type="Proteomes" id="UP000293142"/>
    </source>
</evidence>
<dbReference type="Gene3D" id="2.60.40.3120">
    <property type="match status" value="1"/>
</dbReference>
<feature type="compositionally biased region" description="Basic and acidic residues" evidence="3">
    <location>
        <begin position="208"/>
        <end position="221"/>
    </location>
</feature>
<feature type="active site" description="Proton donor/acceptor" evidence="2">
    <location>
        <position position="329"/>
    </location>
</feature>
<name>A0A4Q9DEB3_9BACL</name>
<feature type="domain" description="Peptidase M14" evidence="4">
    <location>
        <begin position="101"/>
        <end position="363"/>
    </location>
</feature>
<dbReference type="SUPFAM" id="SSF53187">
    <property type="entry name" value="Zn-dependent exopeptidases"/>
    <property type="match status" value="1"/>
</dbReference>
<dbReference type="InterPro" id="IPR000834">
    <property type="entry name" value="Peptidase_M14"/>
</dbReference>
<evidence type="ECO:0000313" key="5">
    <source>
        <dbReference type="EMBL" id="TBL68351.1"/>
    </source>
</evidence>
<dbReference type="PANTHER" id="PTHR12756:SF11">
    <property type="entry name" value="CYTOSOLIC CARBOXYPEPTIDASE 1"/>
    <property type="match status" value="1"/>
</dbReference>
<keyword evidence="6" id="KW-1185">Reference proteome</keyword>
<dbReference type="PANTHER" id="PTHR12756">
    <property type="entry name" value="CYTOSOLIC CARBOXYPEPTIDASE"/>
    <property type="match status" value="1"/>
</dbReference>
<dbReference type="GO" id="GO:0004181">
    <property type="term" value="F:metallocarboxypeptidase activity"/>
    <property type="evidence" value="ECO:0007669"/>
    <property type="project" value="InterPro"/>
</dbReference>
<dbReference type="Pfam" id="PF00246">
    <property type="entry name" value="Peptidase_M14"/>
    <property type="match status" value="1"/>
</dbReference>
<dbReference type="Proteomes" id="UP000293142">
    <property type="component" value="Unassembled WGS sequence"/>
</dbReference>
<dbReference type="AlphaFoldDB" id="A0A4Q9DEB3"/>
<dbReference type="OrthoDB" id="2587360at2"/>
<dbReference type="PROSITE" id="PS52035">
    <property type="entry name" value="PEPTIDASE_M14"/>
    <property type="match status" value="1"/>
</dbReference>
<comment type="cofactor">
    <cofactor evidence="1">
        <name>Zn(2+)</name>
        <dbReference type="ChEBI" id="CHEBI:29105"/>
    </cofactor>
</comment>
<sequence length="363" mass="41823">MNIQIDANYPGGNIAVHSIEAGCVDVEQELRDTTRWWFYWNFRMHADEPGDVLIRFANGDVVGPWGPAYSKDGIHWEWLGSHALQSHSSFRYRIEEPNQQVYFAYSLPYQLQHLEAFMQSLDPPSYTEMTSLVQSEQGRPIPLITFGRADARRDIVLTARHHACESTASYLLEGVMAYLASRSGSTFMDTHRVHCVPMIDLDGVENGDQGKDRSPHDHNRDYTNNPLYKPTQALMDYARDLNVILHIDFHCPYLWGERNDYPFFVHKPSEVVNGNIMRFGQLLLWQATGEIQYDPAKDIMFGEDWNLSTVGKCSDFFMELGTPLTTTLEFPYFGYREGLWTTDQIKRFGFCLGETIERFLSEA</sequence>
<feature type="region of interest" description="Disordered" evidence="3">
    <location>
        <begin position="204"/>
        <end position="225"/>
    </location>
</feature>
<dbReference type="EMBL" id="SIRE01000046">
    <property type="protein sequence ID" value="TBL68351.1"/>
    <property type="molecule type" value="Genomic_DNA"/>
</dbReference>
<protein>
    <recommendedName>
        <fullName evidence="4">Peptidase M14 domain-containing protein</fullName>
    </recommendedName>
</protein>
<evidence type="ECO:0000256" key="3">
    <source>
        <dbReference type="SAM" id="MobiDB-lite"/>
    </source>
</evidence>
<dbReference type="RefSeq" id="WP_131018868.1">
    <property type="nucleotide sequence ID" value="NZ_SIRE01000046.1"/>
</dbReference>
<gene>
    <name evidence="5" type="ORF">EYB31_38200</name>
</gene>
<dbReference type="GO" id="GO:0006508">
    <property type="term" value="P:proteolysis"/>
    <property type="evidence" value="ECO:0007669"/>
    <property type="project" value="InterPro"/>
</dbReference>
<evidence type="ECO:0000256" key="1">
    <source>
        <dbReference type="ARBA" id="ARBA00001947"/>
    </source>
</evidence>
<organism evidence="5 6">
    <name type="scientific">Paenibacillus thalictri</name>
    <dbReference type="NCBI Taxonomy" id="2527873"/>
    <lineage>
        <taxon>Bacteria</taxon>
        <taxon>Bacillati</taxon>
        <taxon>Bacillota</taxon>
        <taxon>Bacilli</taxon>
        <taxon>Bacillales</taxon>
        <taxon>Paenibacillaceae</taxon>
        <taxon>Paenibacillus</taxon>
    </lineage>
</organism>
<reference evidence="5 6" key="1">
    <citation type="submission" date="2019-02" db="EMBL/GenBank/DDBJ databases">
        <title>Paenibacillus sp. nov., isolated from surface-sterilized tissue of Thalictrum simplex L.</title>
        <authorList>
            <person name="Tuo L."/>
        </authorList>
    </citation>
    <scope>NUCLEOTIDE SEQUENCE [LARGE SCALE GENOMIC DNA]</scope>
    <source>
        <strain evidence="5 6">N2SHLJ1</strain>
    </source>
</reference>
<evidence type="ECO:0000259" key="4">
    <source>
        <dbReference type="PROSITE" id="PS52035"/>
    </source>
</evidence>
<dbReference type="Gene3D" id="3.40.630.10">
    <property type="entry name" value="Zn peptidases"/>
    <property type="match status" value="1"/>
</dbReference>
<accession>A0A4Q9DEB3</accession>
<proteinExistence type="inferred from homology"/>
<evidence type="ECO:0000256" key="2">
    <source>
        <dbReference type="PROSITE-ProRule" id="PRU01379"/>
    </source>
</evidence>
<comment type="similarity">
    <text evidence="2">Belongs to the peptidase M14 family.</text>
</comment>
<comment type="caution">
    <text evidence="5">The sequence shown here is derived from an EMBL/GenBank/DDBJ whole genome shotgun (WGS) entry which is preliminary data.</text>
</comment>